<dbReference type="InterPro" id="IPR045244">
    <property type="entry name" value="PGM"/>
</dbReference>
<evidence type="ECO:0000256" key="5">
    <source>
        <dbReference type="SAM" id="MobiDB-lite"/>
    </source>
</evidence>
<dbReference type="PROSITE" id="PS00710">
    <property type="entry name" value="PGM_PMM"/>
    <property type="match status" value="1"/>
</dbReference>
<proteinExistence type="inferred from homology"/>
<dbReference type="Proteomes" id="UP000717515">
    <property type="component" value="Unassembled WGS sequence"/>
</dbReference>
<dbReference type="PANTHER" id="PTHR22573">
    <property type="entry name" value="PHOSPHOHEXOMUTASE FAMILY MEMBER"/>
    <property type="match status" value="1"/>
</dbReference>
<evidence type="ECO:0000313" key="8">
    <source>
        <dbReference type="Proteomes" id="UP000717515"/>
    </source>
</evidence>
<name>A0A9P8IHD2_MORAP</name>
<sequence>MASIQSIPTKPFDGQRPGTSGLRKRVKVFQQEHYTQNFIQATLDAIPTGAKGATLVVGGDGRYFSQDAVQMIIRIAAGNEASTASSGTSPKDVAKLIIGQNTILSTPAASNLIRLRKATGGILLTASHNPGGK</sequence>
<evidence type="ECO:0000256" key="2">
    <source>
        <dbReference type="ARBA" id="ARBA00022723"/>
    </source>
</evidence>
<dbReference type="GO" id="GO:0000287">
    <property type="term" value="F:magnesium ion binding"/>
    <property type="evidence" value="ECO:0007669"/>
    <property type="project" value="InterPro"/>
</dbReference>
<evidence type="ECO:0000313" key="7">
    <source>
        <dbReference type="EMBL" id="KAG9327125.1"/>
    </source>
</evidence>
<dbReference type="AlphaFoldDB" id="A0A9P8IHD2"/>
<dbReference type="InterPro" id="IPR016055">
    <property type="entry name" value="A-D-PHexomutase_a/b/a-I/II/III"/>
</dbReference>
<dbReference type="InterPro" id="IPR016066">
    <property type="entry name" value="A-D-PHexomutase_CS"/>
</dbReference>
<evidence type="ECO:0000259" key="6">
    <source>
        <dbReference type="Pfam" id="PF02878"/>
    </source>
</evidence>
<dbReference type="SUPFAM" id="SSF53738">
    <property type="entry name" value="Phosphoglucomutase, first 3 domains"/>
    <property type="match status" value="1"/>
</dbReference>
<gene>
    <name evidence="7" type="ORF">KVV02_008755</name>
</gene>
<dbReference type="PANTHER" id="PTHR22573:SF2">
    <property type="entry name" value="PHOSPHOGLUCOMUTASE"/>
    <property type="match status" value="1"/>
</dbReference>
<keyword evidence="4" id="KW-0413">Isomerase</keyword>
<dbReference type="Gene3D" id="3.40.120.10">
    <property type="entry name" value="Alpha-D-Glucose-1,6-Bisphosphate, subunit A, domain 3"/>
    <property type="match status" value="1"/>
</dbReference>
<comment type="caution">
    <text evidence="7">The sequence shown here is derived from an EMBL/GenBank/DDBJ whole genome shotgun (WGS) entry which is preliminary data.</text>
</comment>
<evidence type="ECO:0000256" key="3">
    <source>
        <dbReference type="ARBA" id="ARBA00022842"/>
    </source>
</evidence>
<dbReference type="InterPro" id="IPR005844">
    <property type="entry name" value="A-D-PHexomutase_a/b/a-I"/>
</dbReference>
<keyword evidence="2" id="KW-0479">Metal-binding</keyword>
<evidence type="ECO:0000256" key="4">
    <source>
        <dbReference type="ARBA" id="ARBA00023235"/>
    </source>
</evidence>
<organism evidence="7 8">
    <name type="scientific">Mortierella alpina</name>
    <name type="common">Oleaginous fungus</name>
    <name type="synonym">Mortierella renispora</name>
    <dbReference type="NCBI Taxonomy" id="64518"/>
    <lineage>
        <taxon>Eukaryota</taxon>
        <taxon>Fungi</taxon>
        <taxon>Fungi incertae sedis</taxon>
        <taxon>Mucoromycota</taxon>
        <taxon>Mortierellomycotina</taxon>
        <taxon>Mortierellomycetes</taxon>
        <taxon>Mortierellales</taxon>
        <taxon>Mortierellaceae</taxon>
        <taxon>Mortierella</taxon>
    </lineage>
</organism>
<evidence type="ECO:0000256" key="1">
    <source>
        <dbReference type="ARBA" id="ARBA00010231"/>
    </source>
</evidence>
<reference evidence="7" key="1">
    <citation type="submission" date="2021-07" db="EMBL/GenBank/DDBJ databases">
        <title>Draft genome of Mortierella alpina, strain LL118, isolated from an aspen leaf litter sample.</title>
        <authorList>
            <person name="Yang S."/>
            <person name="Vinatzer B.A."/>
        </authorList>
    </citation>
    <scope>NUCLEOTIDE SEQUENCE</scope>
    <source>
        <strain evidence="7">LL118</strain>
    </source>
</reference>
<dbReference type="GO" id="GO:0004614">
    <property type="term" value="F:phosphoglucomutase activity"/>
    <property type="evidence" value="ECO:0007669"/>
    <property type="project" value="InterPro"/>
</dbReference>
<dbReference type="Pfam" id="PF02878">
    <property type="entry name" value="PGM_PMM_I"/>
    <property type="match status" value="1"/>
</dbReference>
<dbReference type="GO" id="GO:0005975">
    <property type="term" value="P:carbohydrate metabolic process"/>
    <property type="evidence" value="ECO:0007669"/>
    <property type="project" value="InterPro"/>
</dbReference>
<keyword evidence="3" id="KW-0460">Magnesium</keyword>
<comment type="similarity">
    <text evidence="1">Belongs to the phosphohexose mutase family.</text>
</comment>
<feature type="region of interest" description="Disordered" evidence="5">
    <location>
        <begin position="1"/>
        <end position="20"/>
    </location>
</feature>
<dbReference type="EMBL" id="JAIFTL010000009">
    <property type="protein sequence ID" value="KAG9327125.1"/>
    <property type="molecule type" value="Genomic_DNA"/>
</dbReference>
<dbReference type="GO" id="GO:0005829">
    <property type="term" value="C:cytosol"/>
    <property type="evidence" value="ECO:0007669"/>
    <property type="project" value="TreeGrafter"/>
</dbReference>
<feature type="domain" description="Alpha-D-phosphohexomutase alpha/beta/alpha" evidence="6">
    <location>
        <begin position="15"/>
        <end position="132"/>
    </location>
</feature>
<protein>
    <recommendedName>
        <fullName evidence="6">Alpha-D-phosphohexomutase alpha/beta/alpha domain-containing protein</fullName>
    </recommendedName>
</protein>
<accession>A0A9P8IHD2</accession>